<proteinExistence type="predicted"/>
<dbReference type="AlphaFoldDB" id="A0A837RKZ0"/>
<evidence type="ECO:0000313" key="2">
    <source>
        <dbReference type="Proteomes" id="UP000050964"/>
    </source>
</evidence>
<reference evidence="1 2" key="1">
    <citation type="journal article" date="2015" name="Genome Announc.">
        <title>Expanding the biotechnology potential of lactobacilli through comparative genomics of 213 strains and associated genera.</title>
        <authorList>
            <person name="Sun Z."/>
            <person name="Harris H.M."/>
            <person name="McCann A."/>
            <person name="Guo C."/>
            <person name="Argimon S."/>
            <person name="Zhang W."/>
            <person name="Yang X."/>
            <person name="Jeffery I.B."/>
            <person name="Cooney J.C."/>
            <person name="Kagawa T.F."/>
            <person name="Liu W."/>
            <person name="Song Y."/>
            <person name="Salvetti E."/>
            <person name="Wrobel A."/>
            <person name="Rasinkangas P."/>
            <person name="Parkhill J."/>
            <person name="Rea M.C."/>
            <person name="O'Sullivan O."/>
            <person name="Ritari J."/>
            <person name="Douillard F.P."/>
            <person name="Paul Ross R."/>
            <person name="Yang R."/>
            <person name="Briner A.E."/>
            <person name="Felis G.E."/>
            <person name="de Vos W.M."/>
            <person name="Barrangou R."/>
            <person name="Klaenhammer T.R."/>
            <person name="Caufield P.W."/>
            <person name="Cui Y."/>
            <person name="Zhang H."/>
            <person name="O'Toole P.W."/>
        </authorList>
    </citation>
    <scope>NUCLEOTIDE SEQUENCE [LARGE SCALE GENOMIC DNA]</scope>
    <source>
        <strain evidence="1 2">JCM 15951</strain>
    </source>
</reference>
<comment type="caution">
    <text evidence="1">The sequence shown here is derived from an EMBL/GenBank/DDBJ whole genome shotgun (WGS) entry which is preliminary data.</text>
</comment>
<evidence type="ECO:0000313" key="1">
    <source>
        <dbReference type="EMBL" id="KRK43266.1"/>
    </source>
</evidence>
<gene>
    <name evidence="1" type="ORF">FD26_GL002125</name>
</gene>
<dbReference type="RefSeq" id="WP_057867159.1">
    <property type="nucleotide sequence ID" value="NZ_AZDB01000009.1"/>
</dbReference>
<name>A0A837RKZ0_9LACO</name>
<protein>
    <submittedName>
        <fullName evidence="1">Uncharacterized protein</fullName>
    </submittedName>
</protein>
<dbReference type="Proteomes" id="UP000050964">
    <property type="component" value="Unassembled WGS sequence"/>
</dbReference>
<accession>A0A837RKZ0</accession>
<organism evidence="1 2">
    <name type="scientific">Companilactobacillus crustorum JCM 15951</name>
    <dbReference type="NCBI Taxonomy" id="1423737"/>
    <lineage>
        <taxon>Bacteria</taxon>
        <taxon>Bacillati</taxon>
        <taxon>Bacillota</taxon>
        <taxon>Bacilli</taxon>
        <taxon>Lactobacillales</taxon>
        <taxon>Lactobacillaceae</taxon>
        <taxon>Companilactobacillus</taxon>
    </lineage>
</organism>
<dbReference type="EMBL" id="AZDB01000009">
    <property type="protein sequence ID" value="KRK43266.1"/>
    <property type="molecule type" value="Genomic_DNA"/>
</dbReference>
<sequence length="136" mass="15554">MVKLAFNSFDSWALWRIPTENLNEKTPKEREQAFGNSYQPNMFPTDQLSDNLEAKLKNTQYVLVGMNPGNGAKNQSQDELFLNFHDAKKSMDYRLAAATYNTDLWGAFMSDLSHTIESDSKKVKLSKEDVNNLKLI</sequence>